<organism evidence="10 11">
    <name type="scientific">Candidatus Ruthenibacterium avium</name>
    <dbReference type="NCBI Taxonomy" id="2838751"/>
    <lineage>
        <taxon>Bacteria</taxon>
        <taxon>Bacillati</taxon>
        <taxon>Bacillota</taxon>
        <taxon>Clostridia</taxon>
        <taxon>Eubacteriales</taxon>
        <taxon>Oscillospiraceae</taxon>
        <taxon>Ruthenibacterium</taxon>
    </lineage>
</organism>
<keyword evidence="6 7" id="KW-0472">Membrane</keyword>
<dbReference type="InterPro" id="IPR036640">
    <property type="entry name" value="ABC1_TM_sf"/>
</dbReference>
<feature type="transmembrane region" description="Helical" evidence="7">
    <location>
        <begin position="154"/>
        <end position="171"/>
    </location>
</feature>
<evidence type="ECO:0000256" key="2">
    <source>
        <dbReference type="ARBA" id="ARBA00022692"/>
    </source>
</evidence>
<dbReference type="PROSITE" id="PS50893">
    <property type="entry name" value="ABC_TRANSPORTER_2"/>
    <property type="match status" value="1"/>
</dbReference>
<dbReference type="PROSITE" id="PS50929">
    <property type="entry name" value="ABC_TM1F"/>
    <property type="match status" value="1"/>
</dbReference>
<feature type="domain" description="ABC transporter" evidence="8">
    <location>
        <begin position="321"/>
        <end position="539"/>
    </location>
</feature>
<proteinExistence type="predicted"/>
<reference evidence="10" key="2">
    <citation type="submission" date="2021-04" db="EMBL/GenBank/DDBJ databases">
        <authorList>
            <person name="Gilroy R."/>
        </authorList>
    </citation>
    <scope>NUCLEOTIDE SEQUENCE</scope>
    <source>
        <strain evidence="10">ChiBcec8-14828</strain>
    </source>
</reference>
<dbReference type="EMBL" id="DWYA01000044">
    <property type="protein sequence ID" value="HJB39616.1"/>
    <property type="molecule type" value="Genomic_DNA"/>
</dbReference>
<keyword evidence="3" id="KW-0547">Nucleotide-binding</keyword>
<dbReference type="InterPro" id="IPR003593">
    <property type="entry name" value="AAA+_ATPase"/>
</dbReference>
<dbReference type="SUPFAM" id="SSF52540">
    <property type="entry name" value="P-loop containing nucleoside triphosphate hydrolases"/>
    <property type="match status" value="1"/>
</dbReference>
<dbReference type="InterPro" id="IPR039421">
    <property type="entry name" value="Type_1_exporter"/>
</dbReference>
<keyword evidence="4 10" id="KW-0067">ATP-binding</keyword>
<dbReference type="Pfam" id="PF00664">
    <property type="entry name" value="ABC_membrane"/>
    <property type="match status" value="1"/>
</dbReference>
<feature type="domain" description="ABC transmembrane type-1" evidence="9">
    <location>
        <begin position="20"/>
        <end position="294"/>
    </location>
</feature>
<dbReference type="InterPro" id="IPR003439">
    <property type="entry name" value="ABC_transporter-like_ATP-bd"/>
</dbReference>
<evidence type="ECO:0000313" key="11">
    <source>
        <dbReference type="Proteomes" id="UP000824209"/>
    </source>
</evidence>
<dbReference type="SMART" id="SM00382">
    <property type="entry name" value="AAA"/>
    <property type="match status" value="1"/>
</dbReference>
<accession>A0A9D2M2U4</accession>
<comment type="subcellular location">
    <subcellularLocation>
        <location evidence="1">Cell membrane</location>
        <topology evidence="1">Multi-pass membrane protein</topology>
    </subcellularLocation>
</comment>
<comment type="caution">
    <text evidence="10">The sequence shown here is derived from an EMBL/GenBank/DDBJ whole genome shotgun (WGS) entry which is preliminary data.</text>
</comment>
<sequence length="540" mass="58967">MKSCLRPSLPWIAAEIALDLICTALLALGPYFQKLLFDTALPGGVRAVLVLCGAYLLVQLAYSICSWLCMKATWKGAIWFERSLKRRFFHALLAKSKVDFFSRDTGEYLAMQSSDITALEQDYLQPLVDVIRSFNMFVVYGIILFTAIDWRIGLVIFLATLVVLAGPHLTGKASSRTRQTYQEAVGTYTSAVQDWLAGFSAVNRFTGPAIEAAHEAVLGQTADKRYAYGKAKSLALGVDTGAVRFLQAAAFAIVAILLCLGKISVGTAVAAFGYVECFLDPLNSILYDASTLQGIKETRQRFEEFTASAQEQQAAVLPAPSSLKDALELQNVRVSRGSFTFGPVSLRLEKGKKYALIGANGSGKSTLLKLITGEVLPDSGYITLDGQPIGSLDTTQVIACVTQREHLFRTNARENITVYGAYPLEKAVHAARHIKLPFFEKALSGGIANCQELSGGEQEAIAYLRMAAQDCDIVLLDEPFAAADVNATHAMEQHLLTAPEMKNKTVVVITHDHSEHLEQYDEVLQMKDGAIVSHHNETLQ</sequence>
<dbReference type="SUPFAM" id="SSF90123">
    <property type="entry name" value="ABC transporter transmembrane region"/>
    <property type="match status" value="1"/>
</dbReference>
<keyword evidence="5 7" id="KW-1133">Transmembrane helix</keyword>
<feature type="transmembrane region" description="Helical" evidence="7">
    <location>
        <begin position="249"/>
        <end position="275"/>
    </location>
</feature>
<evidence type="ECO:0000259" key="8">
    <source>
        <dbReference type="PROSITE" id="PS50893"/>
    </source>
</evidence>
<feature type="transmembrane region" description="Helical" evidence="7">
    <location>
        <begin position="44"/>
        <end position="65"/>
    </location>
</feature>
<dbReference type="GO" id="GO:0016887">
    <property type="term" value="F:ATP hydrolysis activity"/>
    <property type="evidence" value="ECO:0007669"/>
    <property type="project" value="InterPro"/>
</dbReference>
<protein>
    <submittedName>
        <fullName evidence="10">ABC transporter ATP-binding protein/permease</fullName>
    </submittedName>
</protein>
<dbReference type="CDD" id="cd03228">
    <property type="entry name" value="ABCC_MRP_Like"/>
    <property type="match status" value="1"/>
</dbReference>
<dbReference type="GO" id="GO:0015421">
    <property type="term" value="F:ABC-type oligopeptide transporter activity"/>
    <property type="evidence" value="ECO:0007669"/>
    <property type="project" value="TreeGrafter"/>
</dbReference>
<dbReference type="Gene3D" id="3.40.50.300">
    <property type="entry name" value="P-loop containing nucleotide triphosphate hydrolases"/>
    <property type="match status" value="1"/>
</dbReference>
<dbReference type="InterPro" id="IPR027417">
    <property type="entry name" value="P-loop_NTPase"/>
</dbReference>
<name>A0A9D2M2U4_9FIRM</name>
<evidence type="ECO:0000313" key="10">
    <source>
        <dbReference type="EMBL" id="HJB39616.1"/>
    </source>
</evidence>
<evidence type="ECO:0000256" key="6">
    <source>
        <dbReference type="ARBA" id="ARBA00023136"/>
    </source>
</evidence>
<evidence type="ECO:0000256" key="7">
    <source>
        <dbReference type="SAM" id="Phobius"/>
    </source>
</evidence>
<dbReference type="Proteomes" id="UP000824209">
    <property type="component" value="Unassembled WGS sequence"/>
</dbReference>
<dbReference type="PANTHER" id="PTHR43394">
    <property type="entry name" value="ATP-DEPENDENT PERMEASE MDL1, MITOCHONDRIAL"/>
    <property type="match status" value="1"/>
</dbReference>
<dbReference type="PANTHER" id="PTHR43394:SF1">
    <property type="entry name" value="ATP-BINDING CASSETTE SUB-FAMILY B MEMBER 10, MITOCHONDRIAL"/>
    <property type="match status" value="1"/>
</dbReference>
<feature type="transmembrane region" description="Helical" evidence="7">
    <location>
        <begin position="12"/>
        <end position="32"/>
    </location>
</feature>
<evidence type="ECO:0000256" key="5">
    <source>
        <dbReference type="ARBA" id="ARBA00022989"/>
    </source>
</evidence>
<reference evidence="10" key="1">
    <citation type="journal article" date="2021" name="PeerJ">
        <title>Extensive microbial diversity within the chicken gut microbiome revealed by metagenomics and culture.</title>
        <authorList>
            <person name="Gilroy R."/>
            <person name="Ravi A."/>
            <person name="Getino M."/>
            <person name="Pursley I."/>
            <person name="Horton D.L."/>
            <person name="Alikhan N.F."/>
            <person name="Baker D."/>
            <person name="Gharbi K."/>
            <person name="Hall N."/>
            <person name="Watson M."/>
            <person name="Adriaenssens E.M."/>
            <person name="Foster-Nyarko E."/>
            <person name="Jarju S."/>
            <person name="Secka A."/>
            <person name="Antonio M."/>
            <person name="Oren A."/>
            <person name="Chaudhuri R.R."/>
            <person name="La Ragione R."/>
            <person name="Hildebrand F."/>
            <person name="Pallen M.J."/>
        </authorList>
    </citation>
    <scope>NUCLEOTIDE SEQUENCE</scope>
    <source>
        <strain evidence="10">ChiBcec8-14828</strain>
    </source>
</reference>
<dbReference type="Gene3D" id="1.20.1560.10">
    <property type="entry name" value="ABC transporter type 1, transmembrane domain"/>
    <property type="match status" value="1"/>
</dbReference>
<dbReference type="GO" id="GO:0005524">
    <property type="term" value="F:ATP binding"/>
    <property type="evidence" value="ECO:0007669"/>
    <property type="project" value="UniProtKB-KW"/>
</dbReference>
<evidence type="ECO:0000256" key="1">
    <source>
        <dbReference type="ARBA" id="ARBA00004651"/>
    </source>
</evidence>
<dbReference type="GO" id="GO:0005886">
    <property type="term" value="C:plasma membrane"/>
    <property type="evidence" value="ECO:0007669"/>
    <property type="project" value="UniProtKB-SubCell"/>
</dbReference>
<gene>
    <name evidence="10" type="ORF">H9943_04385</name>
</gene>
<evidence type="ECO:0000259" key="9">
    <source>
        <dbReference type="PROSITE" id="PS50929"/>
    </source>
</evidence>
<feature type="transmembrane region" description="Helical" evidence="7">
    <location>
        <begin position="130"/>
        <end position="148"/>
    </location>
</feature>
<evidence type="ECO:0000256" key="3">
    <source>
        <dbReference type="ARBA" id="ARBA00022741"/>
    </source>
</evidence>
<keyword evidence="2 7" id="KW-0812">Transmembrane</keyword>
<dbReference type="AlphaFoldDB" id="A0A9D2M2U4"/>
<evidence type="ECO:0000256" key="4">
    <source>
        <dbReference type="ARBA" id="ARBA00022840"/>
    </source>
</evidence>
<dbReference type="Pfam" id="PF00005">
    <property type="entry name" value="ABC_tran"/>
    <property type="match status" value="1"/>
</dbReference>
<dbReference type="InterPro" id="IPR011527">
    <property type="entry name" value="ABC1_TM_dom"/>
</dbReference>